<evidence type="ECO:0000313" key="1">
    <source>
        <dbReference type="EMBL" id="MFB9211940.1"/>
    </source>
</evidence>
<gene>
    <name evidence="1" type="ORF">ACFFUR_08985</name>
</gene>
<reference evidence="1 2" key="1">
    <citation type="submission" date="2024-09" db="EMBL/GenBank/DDBJ databases">
        <authorList>
            <person name="Sun Q."/>
            <person name="Mori K."/>
        </authorList>
    </citation>
    <scope>NUCLEOTIDE SEQUENCE [LARGE SCALE GENOMIC DNA]</scope>
    <source>
        <strain evidence="1 2">CECT 7682</strain>
    </source>
</reference>
<sequence>MPIDKYYVPQNAKWVLGNPNLYAVFSYSHIDTFEIEESSEVYPSTGFASELAVNCEEICLDILVEELTYSPQSGIALQMGNCMKMGAPPLDWLPSKVIPW</sequence>
<evidence type="ECO:0000313" key="2">
    <source>
        <dbReference type="Proteomes" id="UP001589654"/>
    </source>
</evidence>
<dbReference type="Proteomes" id="UP001589654">
    <property type="component" value="Unassembled WGS sequence"/>
</dbReference>
<name>A0ABV5J700_9BACT</name>
<organism evidence="1 2">
    <name type="scientific">Echinicola jeungdonensis</name>
    <dbReference type="NCBI Taxonomy" id="709343"/>
    <lineage>
        <taxon>Bacteria</taxon>
        <taxon>Pseudomonadati</taxon>
        <taxon>Bacteroidota</taxon>
        <taxon>Cytophagia</taxon>
        <taxon>Cytophagales</taxon>
        <taxon>Cyclobacteriaceae</taxon>
        <taxon>Echinicola</taxon>
    </lineage>
</organism>
<dbReference type="RefSeq" id="WP_290247021.1">
    <property type="nucleotide sequence ID" value="NZ_JAUFQT010000001.1"/>
</dbReference>
<dbReference type="EMBL" id="JBHMEW010000056">
    <property type="protein sequence ID" value="MFB9211940.1"/>
    <property type="molecule type" value="Genomic_DNA"/>
</dbReference>
<comment type="caution">
    <text evidence="1">The sequence shown here is derived from an EMBL/GenBank/DDBJ whole genome shotgun (WGS) entry which is preliminary data.</text>
</comment>
<protein>
    <submittedName>
        <fullName evidence="1">Uncharacterized protein</fullName>
    </submittedName>
</protein>
<keyword evidence="2" id="KW-1185">Reference proteome</keyword>
<proteinExistence type="predicted"/>
<accession>A0ABV5J700</accession>